<gene>
    <name evidence="1" type="ORF">OsJ_35941</name>
</gene>
<organism evidence="1">
    <name type="scientific">Oryza sativa subsp. japonica</name>
    <name type="common">Rice</name>
    <dbReference type="NCBI Taxonomy" id="39947"/>
    <lineage>
        <taxon>Eukaryota</taxon>
        <taxon>Viridiplantae</taxon>
        <taxon>Streptophyta</taxon>
        <taxon>Embryophyta</taxon>
        <taxon>Tracheophyta</taxon>
        <taxon>Spermatophyta</taxon>
        <taxon>Magnoliopsida</taxon>
        <taxon>Liliopsida</taxon>
        <taxon>Poales</taxon>
        <taxon>Poaceae</taxon>
        <taxon>BOP clade</taxon>
        <taxon>Oryzoideae</taxon>
        <taxon>Oryzeae</taxon>
        <taxon>Oryzinae</taxon>
        <taxon>Oryza</taxon>
        <taxon>Oryza sativa</taxon>
    </lineage>
</organism>
<proteinExistence type="predicted"/>
<dbReference type="Proteomes" id="UP000007752">
    <property type="component" value="Chromosome 12"/>
</dbReference>
<accession>A3CGW9</accession>
<name>A3CGW9_ORYSJ</name>
<dbReference type="PANTHER" id="PTHR36617">
    <property type="entry name" value="PROTEIN, PUTATIVE-RELATED"/>
    <property type="match status" value="1"/>
</dbReference>
<dbReference type="PANTHER" id="PTHR36617:SF7">
    <property type="entry name" value="OS01G0823550 PROTEIN"/>
    <property type="match status" value="1"/>
</dbReference>
<evidence type="ECO:0000313" key="1">
    <source>
        <dbReference type="EMBL" id="EAZ20332.1"/>
    </source>
</evidence>
<reference evidence="1" key="2">
    <citation type="submission" date="2008-12" db="EMBL/GenBank/DDBJ databases">
        <title>Improved gene annotation of the rice (Oryza sativa) genomes.</title>
        <authorList>
            <person name="Wang J."/>
            <person name="Li R."/>
            <person name="Fan W."/>
            <person name="Huang Q."/>
            <person name="Zhang J."/>
            <person name="Zhou Y."/>
            <person name="Hu Y."/>
            <person name="Zi S."/>
            <person name="Li J."/>
            <person name="Ni P."/>
            <person name="Zheng H."/>
            <person name="Zhang Y."/>
            <person name="Zhao M."/>
            <person name="Hao Q."/>
            <person name="McDermott J."/>
            <person name="Samudrala R."/>
            <person name="Kristiansen K."/>
            <person name="Wong G.K.-S."/>
        </authorList>
    </citation>
    <scope>NUCLEOTIDE SEQUENCE</scope>
</reference>
<reference evidence="1" key="1">
    <citation type="journal article" date="2005" name="PLoS Biol.">
        <title>The genomes of Oryza sativa: a history of duplications.</title>
        <authorList>
            <person name="Yu J."/>
            <person name="Wang J."/>
            <person name="Lin W."/>
            <person name="Li S."/>
            <person name="Li H."/>
            <person name="Zhou J."/>
            <person name="Ni P."/>
            <person name="Dong W."/>
            <person name="Hu S."/>
            <person name="Zeng C."/>
            <person name="Zhang J."/>
            <person name="Zhang Y."/>
            <person name="Li R."/>
            <person name="Xu Z."/>
            <person name="Li S."/>
            <person name="Li X."/>
            <person name="Zheng H."/>
            <person name="Cong L."/>
            <person name="Lin L."/>
            <person name="Yin J."/>
            <person name="Geng J."/>
            <person name="Li G."/>
            <person name="Shi J."/>
            <person name="Liu J."/>
            <person name="Lv H."/>
            <person name="Li J."/>
            <person name="Wang J."/>
            <person name="Deng Y."/>
            <person name="Ran L."/>
            <person name="Shi X."/>
            <person name="Wang X."/>
            <person name="Wu Q."/>
            <person name="Li C."/>
            <person name="Ren X."/>
            <person name="Wang J."/>
            <person name="Wang X."/>
            <person name="Li D."/>
            <person name="Liu D."/>
            <person name="Zhang X."/>
            <person name="Ji Z."/>
            <person name="Zhao W."/>
            <person name="Sun Y."/>
            <person name="Zhang Z."/>
            <person name="Bao J."/>
            <person name="Han Y."/>
            <person name="Dong L."/>
            <person name="Ji J."/>
            <person name="Chen P."/>
            <person name="Wu S."/>
            <person name="Liu J."/>
            <person name="Xiao Y."/>
            <person name="Bu D."/>
            <person name="Tan J."/>
            <person name="Yang L."/>
            <person name="Ye C."/>
            <person name="Zhang J."/>
            <person name="Xu J."/>
            <person name="Zhou Y."/>
            <person name="Yu Y."/>
            <person name="Zhang B."/>
            <person name="Zhuang S."/>
            <person name="Wei H."/>
            <person name="Liu B."/>
            <person name="Lei M."/>
            <person name="Yu H."/>
            <person name="Li Y."/>
            <person name="Xu H."/>
            <person name="Wei S."/>
            <person name="He X."/>
            <person name="Fang L."/>
            <person name="Zhang Z."/>
            <person name="Zhang Y."/>
            <person name="Huang X."/>
            <person name="Su Z."/>
            <person name="Tong W."/>
            <person name="Li J."/>
            <person name="Tong Z."/>
            <person name="Li S."/>
            <person name="Ye J."/>
            <person name="Wang L."/>
            <person name="Fang L."/>
            <person name="Lei T."/>
            <person name="Chen C."/>
            <person name="Chen H."/>
            <person name="Xu Z."/>
            <person name="Li H."/>
            <person name="Huang H."/>
            <person name="Zhang F."/>
            <person name="Xu H."/>
            <person name="Li N."/>
            <person name="Zhao C."/>
            <person name="Li S."/>
            <person name="Dong L."/>
            <person name="Huang Y."/>
            <person name="Li L."/>
            <person name="Xi Y."/>
            <person name="Qi Q."/>
            <person name="Li W."/>
            <person name="Zhang B."/>
            <person name="Hu W."/>
            <person name="Zhang Y."/>
            <person name="Tian X."/>
            <person name="Jiao Y."/>
            <person name="Liang X."/>
            <person name="Jin J."/>
            <person name="Gao L."/>
            <person name="Zheng W."/>
            <person name="Hao B."/>
            <person name="Liu S."/>
            <person name="Wang W."/>
            <person name="Yuan L."/>
            <person name="Cao M."/>
            <person name="McDermott J."/>
            <person name="Samudrala R."/>
            <person name="Wang J."/>
            <person name="Wong G.K."/>
            <person name="Yang H."/>
        </authorList>
    </citation>
    <scope>NUCLEOTIDE SEQUENCE [LARGE SCALE GENOMIC DNA]</scope>
</reference>
<sequence length="152" mass="17501">MTEGGFFQSKAEGASQFWKGLHEIKNWMKLDSAYAIGKGDSIRFWDDVWIGDTPLKNQHPYIYSICADKEMSVRQSWNEGSWNIHLRRSLGVRELEEWNDLLTKLGQVALTNERDIMIWKLNKSGIYTPRSLCRAILFGGGNRHKHAGSLED</sequence>
<dbReference type="EMBL" id="CM000149">
    <property type="protein sequence ID" value="EAZ20332.1"/>
    <property type="molecule type" value="Genomic_DNA"/>
</dbReference>
<dbReference type="AlphaFoldDB" id="A3CGW9"/>
<protein>
    <submittedName>
        <fullName evidence="1">Uncharacterized protein</fullName>
    </submittedName>
</protein>